<feature type="active site" description="Charge relay system" evidence="1">
    <location>
        <position position="304"/>
    </location>
</feature>
<dbReference type="InterPro" id="IPR039069">
    <property type="entry name" value="CE7"/>
</dbReference>
<reference evidence="4 5" key="1">
    <citation type="submission" date="2016-10" db="EMBL/GenBank/DDBJ databases">
        <authorList>
            <person name="de Groot N.N."/>
        </authorList>
    </citation>
    <scope>NUCLEOTIDE SEQUENCE [LARGE SCALE GENOMIC DNA]</scope>
    <source>
        <strain evidence="4 5">CGMCC 1.5012</strain>
    </source>
</reference>
<evidence type="ECO:0000313" key="5">
    <source>
        <dbReference type="Proteomes" id="UP000199182"/>
    </source>
</evidence>
<feature type="active site" description="Charge relay system" evidence="1">
    <location>
        <position position="275"/>
    </location>
</feature>
<evidence type="ECO:0000256" key="1">
    <source>
        <dbReference type="PIRSR" id="PIRSR639069-1"/>
    </source>
</evidence>
<dbReference type="Proteomes" id="UP000199182">
    <property type="component" value="Unassembled WGS sequence"/>
</dbReference>
<keyword evidence="5" id="KW-1185">Reference proteome</keyword>
<dbReference type="Gene3D" id="3.40.50.1820">
    <property type="entry name" value="alpha/beta hydrolase"/>
    <property type="match status" value="1"/>
</dbReference>
<evidence type="ECO:0000259" key="3">
    <source>
        <dbReference type="Pfam" id="PF05448"/>
    </source>
</evidence>
<sequence>MPIVDMPLKELKKYKGKNERPKDFDIYWDKALADLNAQSLEYKLEPAAFQAEGVECYHLYFTGVGGAKIHCKFVKPAQTPSPCRALLMFHGYHCDSGDWMDKVAYAKFGYVVAAMDTRGQGGLSNDPLTVEGACLEGQIIKGLDDPNPEKMFYRNVFLDTAQIARIVMALPYVDANRVAATGFSQGGALTVACACLEPRLKLACTGYPFLTDYRRVWEDMDIGISAYCEIKNYFRYRDPMHEREAEVFTRLGYIDLHNLADRIQAKVVMFTALSDTVCPPSTQFAIYNNIKSEKELVVYPDYGHEYLPKSGDIIFKLLDQEL</sequence>
<feature type="active site" description="Nucleophile" evidence="1">
    <location>
        <position position="184"/>
    </location>
</feature>
<organism evidence="4 5">
    <name type="scientific">Acetanaerobacterium elongatum</name>
    <dbReference type="NCBI Taxonomy" id="258515"/>
    <lineage>
        <taxon>Bacteria</taxon>
        <taxon>Bacillati</taxon>
        <taxon>Bacillota</taxon>
        <taxon>Clostridia</taxon>
        <taxon>Eubacteriales</taxon>
        <taxon>Oscillospiraceae</taxon>
        <taxon>Acetanaerobacterium</taxon>
    </lineage>
</organism>
<evidence type="ECO:0000313" key="4">
    <source>
        <dbReference type="EMBL" id="SDN33935.1"/>
    </source>
</evidence>
<feature type="domain" description="Acetyl xylan esterase" evidence="3">
    <location>
        <begin position="1"/>
        <end position="310"/>
    </location>
</feature>
<dbReference type="AlphaFoldDB" id="A0A1H0AKJ5"/>
<dbReference type="PANTHER" id="PTHR40111">
    <property type="entry name" value="CEPHALOSPORIN-C DEACETYLASE"/>
    <property type="match status" value="1"/>
</dbReference>
<gene>
    <name evidence="4" type="ORF">SAMN05192585_11656</name>
</gene>
<dbReference type="GO" id="GO:0052689">
    <property type="term" value="F:carboxylic ester hydrolase activity"/>
    <property type="evidence" value="ECO:0007669"/>
    <property type="project" value="TreeGrafter"/>
</dbReference>
<dbReference type="OrthoDB" id="9770528at2"/>
<protein>
    <submittedName>
        <fullName evidence="4">Cephalosporin-C deacetylase</fullName>
    </submittedName>
</protein>
<name>A0A1H0AKJ5_9FIRM</name>
<accession>A0A1H0AKJ5</accession>
<feature type="binding site" evidence="2">
    <location>
        <position position="92"/>
    </location>
    <ligand>
        <name>substrate</name>
    </ligand>
</feature>
<dbReference type="PANTHER" id="PTHR40111:SF1">
    <property type="entry name" value="CEPHALOSPORIN-C DEACETYLASE"/>
    <property type="match status" value="1"/>
</dbReference>
<dbReference type="InterPro" id="IPR029058">
    <property type="entry name" value="AB_hydrolase_fold"/>
</dbReference>
<dbReference type="InterPro" id="IPR008391">
    <property type="entry name" value="AXE1_dom"/>
</dbReference>
<proteinExistence type="predicted"/>
<dbReference type="EMBL" id="FNID01000016">
    <property type="protein sequence ID" value="SDN33935.1"/>
    <property type="molecule type" value="Genomic_DNA"/>
</dbReference>
<dbReference type="SUPFAM" id="SSF53474">
    <property type="entry name" value="alpha/beta-Hydrolases"/>
    <property type="match status" value="1"/>
</dbReference>
<dbReference type="STRING" id="258515.SAMN05192585_11656"/>
<dbReference type="GO" id="GO:0005976">
    <property type="term" value="P:polysaccharide metabolic process"/>
    <property type="evidence" value="ECO:0007669"/>
    <property type="project" value="TreeGrafter"/>
</dbReference>
<evidence type="ECO:0000256" key="2">
    <source>
        <dbReference type="PIRSR" id="PIRSR639069-2"/>
    </source>
</evidence>
<dbReference type="RefSeq" id="WP_092640147.1">
    <property type="nucleotide sequence ID" value="NZ_FNID01000016.1"/>
</dbReference>
<dbReference type="Pfam" id="PF05448">
    <property type="entry name" value="AXE1"/>
    <property type="match status" value="1"/>
</dbReference>